<reference evidence="7" key="1">
    <citation type="submission" date="2021-01" db="EMBL/GenBank/DDBJ databases">
        <authorList>
            <consortium name="Genoscope - CEA"/>
            <person name="William W."/>
        </authorList>
    </citation>
    <scope>NUCLEOTIDE SEQUENCE</scope>
</reference>
<keyword evidence="8" id="KW-1185">Reference proteome</keyword>
<keyword evidence="5" id="KW-0464">Manganese</keyword>
<evidence type="ECO:0000259" key="6">
    <source>
        <dbReference type="PROSITE" id="PS51462"/>
    </source>
</evidence>
<evidence type="ECO:0000256" key="2">
    <source>
        <dbReference type="ARBA" id="ARBA00001946"/>
    </source>
</evidence>
<dbReference type="GO" id="GO:0035529">
    <property type="term" value="F:NADH pyrophosphatase activity"/>
    <property type="evidence" value="ECO:0007669"/>
    <property type="project" value="TreeGrafter"/>
</dbReference>
<dbReference type="CDD" id="cd04694">
    <property type="entry name" value="NUDIX_Nudt17"/>
    <property type="match status" value="1"/>
</dbReference>
<dbReference type="GO" id="GO:0005777">
    <property type="term" value="C:peroxisome"/>
    <property type="evidence" value="ECO:0007669"/>
    <property type="project" value="TreeGrafter"/>
</dbReference>
<accession>A0A8S1PRK5</accession>
<dbReference type="InterPro" id="IPR050241">
    <property type="entry name" value="NAD-cap_RNA_hydrolase_NudC"/>
</dbReference>
<feature type="domain" description="Nudix hydrolase" evidence="6">
    <location>
        <begin position="78"/>
        <end position="224"/>
    </location>
</feature>
<organism evidence="7 8">
    <name type="scientific">Paramecium primaurelia</name>
    <dbReference type="NCBI Taxonomy" id="5886"/>
    <lineage>
        <taxon>Eukaryota</taxon>
        <taxon>Sar</taxon>
        <taxon>Alveolata</taxon>
        <taxon>Ciliophora</taxon>
        <taxon>Intramacronucleata</taxon>
        <taxon>Oligohymenophorea</taxon>
        <taxon>Peniculida</taxon>
        <taxon>Parameciidae</taxon>
        <taxon>Paramecium</taxon>
    </lineage>
</organism>
<dbReference type="PANTHER" id="PTHR42904">
    <property type="entry name" value="NUDIX HYDROLASE, NUDC SUBFAMILY"/>
    <property type="match status" value="1"/>
</dbReference>
<proteinExistence type="inferred from homology"/>
<evidence type="ECO:0000256" key="1">
    <source>
        <dbReference type="ARBA" id="ARBA00001936"/>
    </source>
</evidence>
<evidence type="ECO:0000313" key="7">
    <source>
        <dbReference type="EMBL" id="CAD8105756.1"/>
    </source>
</evidence>
<comment type="cofactor">
    <cofactor evidence="1">
        <name>Mn(2+)</name>
        <dbReference type="ChEBI" id="CHEBI:29035"/>
    </cofactor>
</comment>
<dbReference type="PANTHER" id="PTHR42904:SF1">
    <property type="entry name" value="NUCLEOSIDE DIPHOSPHATE-LINKED MOIETY X MOTIF 17"/>
    <property type="match status" value="1"/>
</dbReference>
<evidence type="ECO:0000256" key="3">
    <source>
        <dbReference type="ARBA" id="ARBA00005582"/>
    </source>
</evidence>
<evidence type="ECO:0000256" key="4">
    <source>
        <dbReference type="ARBA" id="ARBA00022801"/>
    </source>
</evidence>
<evidence type="ECO:0000313" key="8">
    <source>
        <dbReference type="Proteomes" id="UP000688137"/>
    </source>
</evidence>
<evidence type="ECO:0000256" key="5">
    <source>
        <dbReference type="ARBA" id="ARBA00023211"/>
    </source>
</evidence>
<comment type="similarity">
    <text evidence="3">Belongs to the Nudix hydrolase family.</text>
</comment>
<dbReference type="OMA" id="DYGVEVH"/>
<protein>
    <recommendedName>
        <fullName evidence="6">Nudix hydrolase domain-containing protein</fullName>
    </recommendedName>
</protein>
<dbReference type="EMBL" id="CAJJDM010000131">
    <property type="protein sequence ID" value="CAD8105756.1"/>
    <property type="molecule type" value="Genomic_DNA"/>
</dbReference>
<dbReference type="PROSITE" id="PS51462">
    <property type="entry name" value="NUDIX"/>
    <property type="match status" value="1"/>
</dbReference>
<comment type="caution">
    <text evidence="7">The sequence shown here is derived from an EMBL/GenBank/DDBJ whole genome shotgun (WGS) entry which is preliminary data.</text>
</comment>
<keyword evidence="4" id="KW-0378">Hydrolase</keyword>
<gene>
    <name evidence="7" type="ORF">PPRIM_AZ9-3.1.T1280093</name>
</gene>
<dbReference type="AlphaFoldDB" id="A0A8S1PRK5"/>
<dbReference type="GO" id="GO:0006742">
    <property type="term" value="P:NADP+ catabolic process"/>
    <property type="evidence" value="ECO:0007669"/>
    <property type="project" value="TreeGrafter"/>
</dbReference>
<dbReference type="InterPro" id="IPR000086">
    <property type="entry name" value="NUDIX_hydrolase_dom"/>
</dbReference>
<name>A0A8S1PRK5_PARPR</name>
<comment type="cofactor">
    <cofactor evidence="2">
        <name>Mg(2+)</name>
        <dbReference type="ChEBI" id="CHEBI:18420"/>
    </cofactor>
</comment>
<dbReference type="Proteomes" id="UP000688137">
    <property type="component" value="Unassembled WGS sequence"/>
</dbReference>
<sequence>MQKIDYGVEVHIDDTLYAGRCLLQILKSPLISYKYQQDQAKFLLGIDQQGWPQTQLLHGTNCPCFNQDYQNKDMKLSKIRLATVAMLCDKNDNFLITRRHSQMKTFPKTWVFPGGMVERLQDLESECLREVQEETGINVLPILNKMELKVLYESVYPTQLQVGQFPQKQTLCIFYEVKLNESCNNIKVKIQESEVDDFKWIPKNQLLDIMNVSTNDQQYKEMSGIYPNQYGSGIGEGHIKAFMNSYKN</sequence>
<dbReference type="GO" id="GO:0019677">
    <property type="term" value="P:NAD+ catabolic process"/>
    <property type="evidence" value="ECO:0007669"/>
    <property type="project" value="TreeGrafter"/>
</dbReference>
<dbReference type="GO" id="GO:0005829">
    <property type="term" value="C:cytosol"/>
    <property type="evidence" value="ECO:0007669"/>
    <property type="project" value="TreeGrafter"/>
</dbReference>
<dbReference type="Pfam" id="PF00293">
    <property type="entry name" value="NUDIX"/>
    <property type="match status" value="1"/>
</dbReference>
<dbReference type="InterPro" id="IPR033716">
    <property type="entry name" value="Nudt17_dom"/>
</dbReference>